<feature type="domain" description="PKD" evidence="2">
    <location>
        <begin position="143"/>
        <end position="179"/>
    </location>
</feature>
<keyword evidence="1" id="KW-0472">Membrane</keyword>
<dbReference type="InterPro" id="IPR035986">
    <property type="entry name" value="PKD_dom_sf"/>
</dbReference>
<dbReference type="InterPro" id="IPR013783">
    <property type="entry name" value="Ig-like_fold"/>
</dbReference>
<sequence>MNKIFTRWSIIILIVVGSIIGAVWLLRPKTIIKTDIRAWVSPKEVELGDPIRFIDSTANAKEVLWEFGNGDFSKEKSGSYVFPQAGRYQVRLKINNTLEQRYIITVKESRRVTDFRTIKIIAPQTAIQNEYISFFADGYSKEWRWEFGETGDIDSYEKNPTYFYKLPGVYEIRLTSEDTTFPIIHHIEILPEYSESDTSDVLSLIAKDIQERLQSIIDGGSFNENYNYILSKYLCNEPNQIVIVNASKQNDFYSYCYSLKILGSQSTTTINEVVIEPDKNSNCVKRILVKQNSLTSENK</sequence>
<dbReference type="CDD" id="cd00146">
    <property type="entry name" value="PKD"/>
    <property type="match status" value="2"/>
</dbReference>
<gene>
    <name evidence="3" type="ORF">CGC58_11630</name>
</gene>
<dbReference type="Pfam" id="PF00801">
    <property type="entry name" value="PKD"/>
    <property type="match status" value="2"/>
</dbReference>
<organism evidence="3 4">
    <name type="scientific">Capnocytophaga stomatis</name>
    <dbReference type="NCBI Taxonomy" id="1848904"/>
    <lineage>
        <taxon>Bacteria</taxon>
        <taxon>Pseudomonadati</taxon>
        <taxon>Bacteroidota</taxon>
        <taxon>Flavobacteriia</taxon>
        <taxon>Flavobacteriales</taxon>
        <taxon>Flavobacteriaceae</taxon>
        <taxon>Capnocytophaga</taxon>
    </lineage>
</organism>
<dbReference type="Proteomes" id="UP000217348">
    <property type="component" value="Chromosome"/>
</dbReference>
<dbReference type="PROSITE" id="PS50093">
    <property type="entry name" value="PKD"/>
    <property type="match status" value="2"/>
</dbReference>
<reference evidence="4" key="1">
    <citation type="submission" date="2017-06" db="EMBL/GenBank/DDBJ databases">
        <title>Capnocytophaga spp. assemblies.</title>
        <authorList>
            <person name="Gulvik C.A."/>
        </authorList>
    </citation>
    <scope>NUCLEOTIDE SEQUENCE [LARGE SCALE GENOMIC DNA]</scope>
    <source>
        <strain evidence="4">H2177</strain>
    </source>
</reference>
<accession>A0A250FZ36</accession>
<dbReference type="SMART" id="SM00089">
    <property type="entry name" value="PKD"/>
    <property type="match status" value="1"/>
</dbReference>
<dbReference type="AlphaFoldDB" id="A0A250FZ36"/>
<evidence type="ECO:0000259" key="2">
    <source>
        <dbReference type="PROSITE" id="PS50093"/>
    </source>
</evidence>
<protein>
    <submittedName>
        <fullName evidence="3">PKD domain-containing protein</fullName>
    </submittedName>
</protein>
<evidence type="ECO:0000313" key="3">
    <source>
        <dbReference type="EMBL" id="ATA90323.1"/>
    </source>
</evidence>
<keyword evidence="1" id="KW-1133">Transmembrane helix</keyword>
<dbReference type="Gene3D" id="2.60.40.10">
    <property type="entry name" value="Immunoglobulins"/>
    <property type="match status" value="2"/>
</dbReference>
<dbReference type="InterPro" id="IPR022409">
    <property type="entry name" value="PKD/Chitinase_dom"/>
</dbReference>
<dbReference type="OrthoDB" id="1491323at2"/>
<keyword evidence="1" id="KW-0812">Transmembrane</keyword>
<dbReference type="KEGG" id="csto:CGC58_11630"/>
<dbReference type="RefSeq" id="WP_095896865.1">
    <property type="nucleotide sequence ID" value="NZ_BOPJ01000006.1"/>
</dbReference>
<evidence type="ECO:0000256" key="1">
    <source>
        <dbReference type="SAM" id="Phobius"/>
    </source>
</evidence>
<dbReference type="SUPFAM" id="SSF49299">
    <property type="entry name" value="PKD domain"/>
    <property type="match status" value="2"/>
</dbReference>
<dbReference type="EMBL" id="CP022387">
    <property type="protein sequence ID" value="ATA90323.1"/>
    <property type="molecule type" value="Genomic_DNA"/>
</dbReference>
<proteinExistence type="predicted"/>
<name>A0A250FZ36_9FLAO</name>
<dbReference type="InterPro" id="IPR000601">
    <property type="entry name" value="PKD_dom"/>
</dbReference>
<feature type="transmembrane region" description="Helical" evidence="1">
    <location>
        <begin position="6"/>
        <end position="26"/>
    </location>
</feature>
<evidence type="ECO:0000313" key="4">
    <source>
        <dbReference type="Proteomes" id="UP000217348"/>
    </source>
</evidence>
<feature type="domain" description="PKD" evidence="2">
    <location>
        <begin position="65"/>
        <end position="97"/>
    </location>
</feature>